<name>A0AAE3VT08_9HYPH</name>
<dbReference type="Proteomes" id="UP001229244">
    <property type="component" value="Unassembled WGS sequence"/>
</dbReference>
<dbReference type="AlphaFoldDB" id="A0AAE3VT08"/>
<protein>
    <submittedName>
        <fullName evidence="1">Uncharacterized protein</fullName>
    </submittedName>
</protein>
<reference evidence="1" key="1">
    <citation type="submission" date="2023-07" db="EMBL/GenBank/DDBJ databases">
        <title>Genomic Encyclopedia of Type Strains, Phase IV (KMG-IV): sequencing the most valuable type-strain genomes for metagenomic binning, comparative biology and taxonomic classification.</title>
        <authorList>
            <person name="Goeker M."/>
        </authorList>
    </citation>
    <scope>NUCLEOTIDE SEQUENCE</scope>
    <source>
        <strain evidence="1">DSM 21202</strain>
    </source>
</reference>
<accession>A0AAE3VT08</accession>
<sequence>MTLWAKDRAALVTCGKRHAGLVRFYDLRDAALR</sequence>
<evidence type="ECO:0000313" key="1">
    <source>
        <dbReference type="EMBL" id="MDQ0317822.1"/>
    </source>
</evidence>
<comment type="caution">
    <text evidence="1">The sequence shown here is derived from an EMBL/GenBank/DDBJ whole genome shotgun (WGS) entry which is preliminary data.</text>
</comment>
<organism evidence="1 2">
    <name type="scientific">Amorphus orientalis</name>
    <dbReference type="NCBI Taxonomy" id="649198"/>
    <lineage>
        <taxon>Bacteria</taxon>
        <taxon>Pseudomonadati</taxon>
        <taxon>Pseudomonadota</taxon>
        <taxon>Alphaproteobacteria</taxon>
        <taxon>Hyphomicrobiales</taxon>
        <taxon>Amorphaceae</taxon>
        <taxon>Amorphus</taxon>
    </lineage>
</organism>
<dbReference type="EMBL" id="JAUSUL010000009">
    <property type="protein sequence ID" value="MDQ0317822.1"/>
    <property type="molecule type" value="Genomic_DNA"/>
</dbReference>
<keyword evidence="2" id="KW-1185">Reference proteome</keyword>
<gene>
    <name evidence="1" type="ORF">J2S73_004309</name>
</gene>
<evidence type="ECO:0000313" key="2">
    <source>
        <dbReference type="Proteomes" id="UP001229244"/>
    </source>
</evidence>
<proteinExistence type="predicted"/>